<sequence length="277" mass="30341">MSAALQTPTVAAVFVSAMAFESASKGLVLSLNKFAETRAPVPAIMVVANVLSLMFAPVYVWSILSTTDCNQVATAFKVCMHMFFPTFSFFLLYKTWIVSQKRRTVAVCAAILMLNRCTWAVLDIFQSKAIQTPVGCFYLQDKVTIVGISSGGLLIDLFCTGVTIMSAFRDVDRDTTPSKLQKVYQVLVADNVLRSVSIMAVNGFTLNYAVCSSLQVIPGTPSVMILIPSVSGFVYTQALNVEFFWLSVRNGIMRADEGKDIRITSARLVDEKDGSRC</sequence>
<evidence type="ECO:0000313" key="2">
    <source>
        <dbReference type="EMBL" id="TPX57619.1"/>
    </source>
</evidence>
<keyword evidence="1" id="KW-0472">Membrane</keyword>
<gene>
    <name evidence="2" type="ORF">CcCBS67573_g09231</name>
</gene>
<dbReference type="AlphaFoldDB" id="A0A507E0I3"/>
<reference evidence="2 3" key="1">
    <citation type="journal article" date="2019" name="Sci. Rep.">
        <title>Comparative genomics of chytrid fungi reveal insights into the obligate biotrophic and pathogenic lifestyle of Synchytrium endobioticum.</title>
        <authorList>
            <person name="van de Vossenberg B.T.L.H."/>
            <person name="Warris S."/>
            <person name="Nguyen H.D.T."/>
            <person name="van Gent-Pelzer M.P.E."/>
            <person name="Joly D.L."/>
            <person name="van de Geest H.C."/>
            <person name="Bonants P.J.M."/>
            <person name="Smith D.S."/>
            <person name="Levesque C.A."/>
            <person name="van der Lee T.A.J."/>
        </authorList>
    </citation>
    <scope>NUCLEOTIDE SEQUENCE [LARGE SCALE GENOMIC DNA]</scope>
    <source>
        <strain evidence="2 3">CBS 675.73</strain>
    </source>
</reference>
<organism evidence="2 3">
    <name type="scientific">Chytriomyces confervae</name>
    <dbReference type="NCBI Taxonomy" id="246404"/>
    <lineage>
        <taxon>Eukaryota</taxon>
        <taxon>Fungi</taxon>
        <taxon>Fungi incertae sedis</taxon>
        <taxon>Chytridiomycota</taxon>
        <taxon>Chytridiomycota incertae sedis</taxon>
        <taxon>Chytridiomycetes</taxon>
        <taxon>Chytridiales</taxon>
        <taxon>Chytriomycetaceae</taxon>
        <taxon>Chytriomyces</taxon>
    </lineage>
</organism>
<accession>A0A507E0I3</accession>
<keyword evidence="1" id="KW-0812">Transmembrane</keyword>
<dbReference type="OrthoDB" id="2114793at2759"/>
<dbReference type="Proteomes" id="UP000320333">
    <property type="component" value="Unassembled WGS sequence"/>
</dbReference>
<proteinExistence type="predicted"/>
<comment type="caution">
    <text evidence="2">The sequence shown here is derived from an EMBL/GenBank/DDBJ whole genome shotgun (WGS) entry which is preliminary data.</text>
</comment>
<feature type="transmembrane region" description="Helical" evidence="1">
    <location>
        <begin position="74"/>
        <end position="92"/>
    </location>
</feature>
<keyword evidence="1" id="KW-1133">Transmembrane helix</keyword>
<protein>
    <submittedName>
        <fullName evidence="2">Uncharacterized protein</fullName>
    </submittedName>
</protein>
<keyword evidence="3" id="KW-1185">Reference proteome</keyword>
<feature type="transmembrane region" description="Helical" evidence="1">
    <location>
        <begin position="143"/>
        <end position="168"/>
    </location>
</feature>
<feature type="transmembrane region" description="Helical" evidence="1">
    <location>
        <begin position="43"/>
        <end position="62"/>
    </location>
</feature>
<evidence type="ECO:0000256" key="1">
    <source>
        <dbReference type="SAM" id="Phobius"/>
    </source>
</evidence>
<evidence type="ECO:0000313" key="3">
    <source>
        <dbReference type="Proteomes" id="UP000320333"/>
    </source>
</evidence>
<name>A0A507E0I3_9FUNG</name>
<dbReference type="EMBL" id="QEAP01000763">
    <property type="protein sequence ID" value="TPX57619.1"/>
    <property type="molecule type" value="Genomic_DNA"/>
</dbReference>